<sequence length="121" mass="14119">MKQCKEEEKKGPVQCVLYRFNEAISLTNNWLVGILNLEVPWGYGGGKIKQNPFKKMNRTAFRSTDRGTFRKLKIKCFYPIRSNFFSSKKREDSTRLFVRMGLIQINLSEGPPGDNLRFDCF</sequence>
<dbReference type="AlphaFoldDB" id="A0A8X6LJM2"/>
<gene>
    <name evidence="1" type="ORF">TNCT_535031</name>
</gene>
<proteinExistence type="predicted"/>
<organism evidence="1 2">
    <name type="scientific">Trichonephila clavata</name>
    <name type="common">Joro spider</name>
    <name type="synonym">Nephila clavata</name>
    <dbReference type="NCBI Taxonomy" id="2740835"/>
    <lineage>
        <taxon>Eukaryota</taxon>
        <taxon>Metazoa</taxon>
        <taxon>Ecdysozoa</taxon>
        <taxon>Arthropoda</taxon>
        <taxon>Chelicerata</taxon>
        <taxon>Arachnida</taxon>
        <taxon>Araneae</taxon>
        <taxon>Araneomorphae</taxon>
        <taxon>Entelegynae</taxon>
        <taxon>Araneoidea</taxon>
        <taxon>Nephilidae</taxon>
        <taxon>Trichonephila</taxon>
    </lineage>
</organism>
<accession>A0A8X6LJM2</accession>
<reference evidence="1" key="1">
    <citation type="submission" date="2020-07" db="EMBL/GenBank/DDBJ databases">
        <title>Multicomponent nature underlies the extraordinary mechanical properties of spider dragline silk.</title>
        <authorList>
            <person name="Kono N."/>
            <person name="Nakamura H."/>
            <person name="Mori M."/>
            <person name="Yoshida Y."/>
            <person name="Ohtoshi R."/>
            <person name="Malay A.D."/>
            <person name="Moran D.A.P."/>
            <person name="Tomita M."/>
            <person name="Numata K."/>
            <person name="Arakawa K."/>
        </authorList>
    </citation>
    <scope>NUCLEOTIDE SEQUENCE</scope>
</reference>
<keyword evidence="2" id="KW-1185">Reference proteome</keyword>
<comment type="caution">
    <text evidence="1">The sequence shown here is derived from an EMBL/GenBank/DDBJ whole genome shotgun (WGS) entry which is preliminary data.</text>
</comment>
<dbReference type="EMBL" id="BMAO01006709">
    <property type="protein sequence ID" value="GFR10807.1"/>
    <property type="molecule type" value="Genomic_DNA"/>
</dbReference>
<evidence type="ECO:0000313" key="2">
    <source>
        <dbReference type="Proteomes" id="UP000887116"/>
    </source>
</evidence>
<protein>
    <submittedName>
        <fullName evidence="1">Uncharacterized protein</fullName>
    </submittedName>
</protein>
<name>A0A8X6LJM2_TRICU</name>
<evidence type="ECO:0000313" key="1">
    <source>
        <dbReference type="EMBL" id="GFR10807.1"/>
    </source>
</evidence>
<dbReference type="Proteomes" id="UP000887116">
    <property type="component" value="Unassembled WGS sequence"/>
</dbReference>